<evidence type="ECO:0000256" key="2">
    <source>
        <dbReference type="ARBA" id="ARBA00022803"/>
    </source>
</evidence>
<dbReference type="PANTHER" id="PTHR45586">
    <property type="entry name" value="TPR REPEAT-CONTAINING PROTEIN PA4667"/>
    <property type="match status" value="1"/>
</dbReference>
<evidence type="ECO:0000256" key="3">
    <source>
        <dbReference type="PROSITE-ProRule" id="PRU00339"/>
    </source>
</evidence>
<dbReference type="HOGENOM" id="CLU_040959_2_1_1"/>
<name>A0A010QI51_9PEZI</name>
<dbReference type="Pfam" id="PF07719">
    <property type="entry name" value="TPR_2"/>
    <property type="match status" value="1"/>
</dbReference>
<evidence type="ECO:0000313" key="6">
    <source>
        <dbReference type="Proteomes" id="UP000020467"/>
    </source>
</evidence>
<evidence type="ECO:0000313" key="5">
    <source>
        <dbReference type="EMBL" id="EXF79627.1"/>
    </source>
</evidence>
<dbReference type="InterPro" id="IPR013105">
    <property type="entry name" value="TPR_2"/>
</dbReference>
<keyword evidence="2 3" id="KW-0802">TPR repeat</keyword>
<dbReference type="OrthoDB" id="1914839at2759"/>
<dbReference type="InterPro" id="IPR019734">
    <property type="entry name" value="TPR_rpt"/>
</dbReference>
<gene>
    <name evidence="5" type="ORF">CFIO01_07309</name>
</gene>
<dbReference type="eggNOG" id="ENOG502QSAH">
    <property type="taxonomic scope" value="Eukaryota"/>
</dbReference>
<dbReference type="KEGG" id="cfj:CFIO01_07309"/>
<evidence type="ECO:0000256" key="1">
    <source>
        <dbReference type="ARBA" id="ARBA00022737"/>
    </source>
</evidence>
<dbReference type="InterPro" id="IPR011990">
    <property type="entry name" value="TPR-like_helical_dom_sf"/>
</dbReference>
<dbReference type="CDD" id="cd24142">
    <property type="entry name" value="ACL4-like"/>
    <property type="match status" value="1"/>
</dbReference>
<dbReference type="AlphaFoldDB" id="A0A010QI51"/>
<dbReference type="PANTHER" id="PTHR45586:SF1">
    <property type="entry name" value="LIPOPOLYSACCHARIDE ASSEMBLY PROTEIN B"/>
    <property type="match status" value="1"/>
</dbReference>
<dbReference type="Proteomes" id="UP000020467">
    <property type="component" value="Unassembled WGS sequence"/>
</dbReference>
<organism evidence="5 6">
    <name type="scientific">Colletotrichum fioriniae PJ7</name>
    <dbReference type="NCBI Taxonomy" id="1445577"/>
    <lineage>
        <taxon>Eukaryota</taxon>
        <taxon>Fungi</taxon>
        <taxon>Dikarya</taxon>
        <taxon>Ascomycota</taxon>
        <taxon>Pezizomycotina</taxon>
        <taxon>Sordariomycetes</taxon>
        <taxon>Hypocreomycetidae</taxon>
        <taxon>Glomerellales</taxon>
        <taxon>Glomerellaceae</taxon>
        <taxon>Colletotrichum</taxon>
        <taxon>Colletotrichum acutatum species complex</taxon>
    </lineage>
</organism>
<keyword evidence="1" id="KW-0677">Repeat</keyword>
<comment type="caution">
    <text evidence="5">The sequence shown here is derived from an EMBL/GenBank/DDBJ whole genome shotgun (WGS) entry which is preliminary data.</text>
</comment>
<dbReference type="PROSITE" id="PS50005">
    <property type="entry name" value="TPR"/>
    <property type="match status" value="1"/>
</dbReference>
<feature type="compositionally biased region" description="Acidic residues" evidence="4">
    <location>
        <begin position="360"/>
        <end position="382"/>
    </location>
</feature>
<proteinExistence type="predicted"/>
<accession>A0A010QI51</accession>
<evidence type="ECO:0000256" key="4">
    <source>
        <dbReference type="SAM" id="MobiDB-lite"/>
    </source>
</evidence>
<dbReference type="STRING" id="1445577.A0A010QI51"/>
<feature type="repeat" description="TPR" evidence="3">
    <location>
        <begin position="59"/>
        <end position="92"/>
    </location>
</feature>
<dbReference type="InterPro" id="IPR051012">
    <property type="entry name" value="CellSynth/LPSAsmb/PSIAsmb"/>
</dbReference>
<feature type="region of interest" description="Disordered" evidence="4">
    <location>
        <begin position="1"/>
        <end position="22"/>
    </location>
</feature>
<dbReference type="EMBL" id="JARH01000541">
    <property type="protein sequence ID" value="EXF79627.1"/>
    <property type="molecule type" value="Genomic_DNA"/>
</dbReference>
<feature type="region of interest" description="Disordered" evidence="4">
    <location>
        <begin position="349"/>
        <end position="382"/>
    </location>
</feature>
<keyword evidence="6" id="KW-1185">Reference proteome</keyword>
<reference evidence="5 6" key="1">
    <citation type="submission" date="2014-02" db="EMBL/GenBank/DDBJ databases">
        <title>The genome sequence of Colletotrichum fioriniae PJ7.</title>
        <authorList>
            <person name="Baroncelli R."/>
            <person name="Thon M.R."/>
        </authorList>
    </citation>
    <scope>NUCLEOTIDE SEQUENCE [LARGE SCALE GENOMIC DNA]</scope>
    <source>
        <strain evidence="5 6">PJ7</strain>
    </source>
</reference>
<feature type="compositionally biased region" description="Basic residues" evidence="4">
    <location>
        <begin position="1"/>
        <end position="16"/>
    </location>
</feature>
<sequence>MAPTRPNKKSKKRTQKKPANAAHKLVEAATKLTEGDLESAYSAGKEALDVTGEGGDYELAALNLLGQISIEMGEVDEARAYFLRAVELDPEGALDERIGGGPEKFLWLAQLSEEGGQDSVNWFDKGAQSLRGQIQALVDIGDKKRSAEQGTALEEKKQKLGGTLCAVAEVYMTDLSWEADAEQRCEALVTEAGLVAPDSAETWQTVANVRISQEKIDEAKAALTRSLELWVDLPPLDPNVPAFPTRISLVRLLLEVEMEQEAIEVLERLVGDDDQSVEAWYLGGWALFIAGEKAKAKGEAAQLGEDEEDWKVTWDTARRWLMRCLKLYEAQEYEDERLGEHAKELFASINKELGEPPAGAEDEEYDDGWEDAGSDDGEAMEE</sequence>
<dbReference type="Gene3D" id="1.25.40.10">
    <property type="entry name" value="Tetratricopeptide repeat domain"/>
    <property type="match status" value="2"/>
</dbReference>
<dbReference type="SMART" id="SM00028">
    <property type="entry name" value="TPR"/>
    <property type="match status" value="2"/>
</dbReference>
<protein>
    <submittedName>
        <fullName evidence="5">TPR domain-containing protein</fullName>
    </submittedName>
</protein>
<dbReference type="SUPFAM" id="SSF48452">
    <property type="entry name" value="TPR-like"/>
    <property type="match status" value="1"/>
</dbReference>